<proteinExistence type="predicted"/>
<gene>
    <name evidence="2" type="ORF">I2H31_05975</name>
</gene>
<protein>
    <submittedName>
        <fullName evidence="2">Uncharacterized protein</fullName>
    </submittedName>
</protein>
<organism evidence="2 3">
    <name type="scientific">Hymenobacter ruricola</name>
    <dbReference type="NCBI Taxonomy" id="2791023"/>
    <lineage>
        <taxon>Bacteria</taxon>
        <taxon>Pseudomonadati</taxon>
        <taxon>Bacteroidota</taxon>
        <taxon>Cytophagia</taxon>
        <taxon>Cytophagales</taxon>
        <taxon>Hymenobacteraceae</taxon>
        <taxon>Hymenobacter</taxon>
    </lineage>
</organism>
<dbReference type="EMBL" id="JADQDM010000002">
    <property type="protein sequence ID" value="MBF9220647.1"/>
    <property type="molecule type" value="Genomic_DNA"/>
</dbReference>
<evidence type="ECO:0000313" key="3">
    <source>
        <dbReference type="Proteomes" id="UP000618931"/>
    </source>
</evidence>
<reference evidence="2 3" key="1">
    <citation type="submission" date="2020-11" db="EMBL/GenBank/DDBJ databases">
        <authorList>
            <person name="Kim M.K."/>
        </authorList>
    </citation>
    <scope>NUCLEOTIDE SEQUENCE [LARGE SCALE GENOMIC DNA]</scope>
    <source>
        <strain evidence="2 3">BT662</strain>
    </source>
</reference>
<accession>A0ABS0I124</accession>
<evidence type="ECO:0000256" key="1">
    <source>
        <dbReference type="SAM" id="SignalP"/>
    </source>
</evidence>
<keyword evidence="3" id="KW-1185">Reference proteome</keyword>
<dbReference type="RefSeq" id="WP_196292087.1">
    <property type="nucleotide sequence ID" value="NZ_JADQDM010000002.1"/>
</dbReference>
<feature type="chain" id="PRO_5047328261" evidence="1">
    <location>
        <begin position="24"/>
        <end position="144"/>
    </location>
</feature>
<dbReference type="Proteomes" id="UP000618931">
    <property type="component" value="Unassembled WGS sequence"/>
</dbReference>
<comment type="caution">
    <text evidence="2">The sequence shown here is derived from an EMBL/GenBank/DDBJ whole genome shotgun (WGS) entry which is preliminary data.</text>
</comment>
<sequence length="144" mass="15916">MLPSTSWLVAILSLSLPAEFHLAASTSEQVPMRGLPGSSAHEEFRRWEAPGERALHLFYWQPMAPRDGGPMHAVAEWPAVVAGQAVKVYETDSFMGARRRVLVTYLRFAAPQPEAQAMLYASGLSRAEFTAVLAQVRLRDGHAR</sequence>
<feature type="signal peptide" evidence="1">
    <location>
        <begin position="1"/>
        <end position="23"/>
    </location>
</feature>
<keyword evidence="1" id="KW-0732">Signal</keyword>
<evidence type="ECO:0000313" key="2">
    <source>
        <dbReference type="EMBL" id="MBF9220647.1"/>
    </source>
</evidence>
<name>A0ABS0I124_9BACT</name>